<evidence type="ECO:0000256" key="5">
    <source>
        <dbReference type="ARBA" id="ARBA00023163"/>
    </source>
</evidence>
<keyword evidence="4" id="KW-0238">DNA-binding</keyword>
<dbReference type="SUPFAM" id="SSF47459">
    <property type="entry name" value="HLH, helix-loop-helix DNA-binding domain"/>
    <property type="match status" value="1"/>
</dbReference>
<dbReference type="InterPro" id="IPR036691">
    <property type="entry name" value="Endo/exonu/phosph_ase_sf"/>
</dbReference>
<evidence type="ECO:0000256" key="2">
    <source>
        <dbReference type="ARBA" id="ARBA00022491"/>
    </source>
</evidence>
<dbReference type="GO" id="GO:0005634">
    <property type="term" value="C:nucleus"/>
    <property type="evidence" value="ECO:0007669"/>
    <property type="project" value="UniProtKB-SubCell"/>
</dbReference>
<dbReference type="CDD" id="cd18913">
    <property type="entry name" value="bHLH-O_hairy_like"/>
    <property type="match status" value="1"/>
</dbReference>
<dbReference type="FunFam" id="4.10.280.10:FF:000009">
    <property type="entry name" value="Transcription factor HES-1"/>
    <property type="match status" value="1"/>
</dbReference>
<proteinExistence type="predicted"/>
<feature type="region of interest" description="Disordered" evidence="7">
    <location>
        <begin position="506"/>
        <end position="556"/>
    </location>
</feature>
<keyword evidence="11" id="KW-1185">Reference proteome</keyword>
<dbReference type="InterPro" id="IPR011598">
    <property type="entry name" value="bHLH_dom"/>
</dbReference>
<dbReference type="InterPro" id="IPR036638">
    <property type="entry name" value="HLH_DNA-bd_sf"/>
</dbReference>
<keyword evidence="2" id="KW-0678">Repressor</keyword>
<accession>A0A8S4BWY5</accession>
<dbReference type="Gene3D" id="3.60.10.10">
    <property type="entry name" value="Endonuclease/exonuclease/phosphatase"/>
    <property type="match status" value="1"/>
</dbReference>
<evidence type="ECO:0000256" key="1">
    <source>
        <dbReference type="ARBA" id="ARBA00004123"/>
    </source>
</evidence>
<gene>
    <name evidence="10" type="ORF">MMEN_LOCUS19166</name>
</gene>
<dbReference type="AlphaFoldDB" id="A0A8S4BWY5"/>
<name>A0A8S4BWY5_9TELE</name>
<feature type="compositionally biased region" description="Polar residues" evidence="7">
    <location>
        <begin position="391"/>
        <end position="400"/>
    </location>
</feature>
<dbReference type="GO" id="GO:0006355">
    <property type="term" value="P:regulation of DNA-templated transcription"/>
    <property type="evidence" value="ECO:0007669"/>
    <property type="project" value="InterPro"/>
</dbReference>
<dbReference type="GO" id="GO:0003677">
    <property type="term" value="F:DNA binding"/>
    <property type="evidence" value="ECO:0007669"/>
    <property type="project" value="UniProtKB-KW"/>
</dbReference>
<feature type="compositionally biased region" description="Basic and acidic residues" evidence="7">
    <location>
        <begin position="544"/>
        <end position="556"/>
    </location>
</feature>
<comment type="caution">
    <text evidence="10">The sequence shown here is derived from an EMBL/GenBank/DDBJ whole genome shotgun (WGS) entry which is preliminary data.</text>
</comment>
<dbReference type="Pfam" id="PF00010">
    <property type="entry name" value="HLH"/>
    <property type="match status" value="1"/>
</dbReference>
<evidence type="ECO:0000313" key="11">
    <source>
        <dbReference type="Proteomes" id="UP000677803"/>
    </source>
</evidence>
<dbReference type="InterPro" id="IPR003650">
    <property type="entry name" value="Orange_dom"/>
</dbReference>
<dbReference type="Gene3D" id="4.10.280.10">
    <property type="entry name" value="Helix-loop-helix DNA-binding domain"/>
    <property type="match status" value="1"/>
</dbReference>
<dbReference type="Proteomes" id="UP000677803">
    <property type="component" value="Unassembled WGS sequence"/>
</dbReference>
<feature type="domain" description="BHLH" evidence="8">
    <location>
        <begin position="409"/>
        <end position="466"/>
    </location>
</feature>
<feature type="domain" description="Orange" evidence="9">
    <location>
        <begin position="485"/>
        <end position="518"/>
    </location>
</feature>
<evidence type="ECO:0000313" key="10">
    <source>
        <dbReference type="EMBL" id="CAG6013249.1"/>
    </source>
</evidence>
<organism evidence="10 11">
    <name type="scientific">Menidia menidia</name>
    <name type="common">Atlantic silverside</name>
    <dbReference type="NCBI Taxonomy" id="238744"/>
    <lineage>
        <taxon>Eukaryota</taxon>
        <taxon>Metazoa</taxon>
        <taxon>Chordata</taxon>
        <taxon>Craniata</taxon>
        <taxon>Vertebrata</taxon>
        <taxon>Euteleostomi</taxon>
        <taxon>Actinopterygii</taxon>
        <taxon>Neopterygii</taxon>
        <taxon>Teleostei</taxon>
        <taxon>Neoteleostei</taxon>
        <taxon>Acanthomorphata</taxon>
        <taxon>Ovalentaria</taxon>
        <taxon>Atherinomorphae</taxon>
        <taxon>Atheriniformes</taxon>
        <taxon>Atherinopsidae</taxon>
        <taxon>Menidiinae</taxon>
        <taxon>Menidia</taxon>
    </lineage>
</organism>
<feature type="region of interest" description="Disordered" evidence="7">
    <location>
        <begin position="379"/>
        <end position="419"/>
    </location>
</feature>
<dbReference type="PROSITE" id="PS50888">
    <property type="entry name" value="BHLH"/>
    <property type="match status" value="1"/>
</dbReference>
<dbReference type="SUPFAM" id="SSF56219">
    <property type="entry name" value="DNase I-like"/>
    <property type="match status" value="1"/>
</dbReference>
<comment type="subcellular location">
    <subcellularLocation>
        <location evidence="1">Nucleus</location>
    </subcellularLocation>
</comment>
<reference evidence="10" key="1">
    <citation type="submission" date="2021-05" db="EMBL/GenBank/DDBJ databases">
        <authorList>
            <person name="Tigano A."/>
        </authorList>
    </citation>
    <scope>NUCLEOTIDE SEQUENCE</scope>
</reference>
<dbReference type="SUPFAM" id="SSF158457">
    <property type="entry name" value="Orange domain-like"/>
    <property type="match status" value="1"/>
</dbReference>
<dbReference type="GO" id="GO:0046983">
    <property type="term" value="F:protein dimerization activity"/>
    <property type="evidence" value="ECO:0007669"/>
    <property type="project" value="InterPro"/>
</dbReference>
<dbReference type="PANTHER" id="PTHR47510">
    <property type="entry name" value="REVERSE TRANSCRIPTASE DOMAIN-CONTAINING PROTEIN"/>
    <property type="match status" value="1"/>
</dbReference>
<evidence type="ECO:0000259" key="9">
    <source>
        <dbReference type="PROSITE" id="PS51054"/>
    </source>
</evidence>
<evidence type="ECO:0000256" key="6">
    <source>
        <dbReference type="ARBA" id="ARBA00023242"/>
    </source>
</evidence>
<keyword evidence="3" id="KW-0805">Transcription regulation</keyword>
<evidence type="ECO:0000256" key="4">
    <source>
        <dbReference type="ARBA" id="ARBA00023125"/>
    </source>
</evidence>
<sequence length="556" mass="62271">MAGNRYVRDCCVLIITETWLHTQVPDATVQLVDHTLHRWDRNSDSGKNRGGGLCIYVHDGWCNNSTVLDRHCSPDLEFMSVRCRPFFLPRELAAVVITAVYIPPDANVNMALSLLLNAINTHQRAHPSGVHIIAGDFNKANLKTVLPKFHQYVKCPTRGENTLDHVYSNIKHAYRAVPLPHLGQSDHLSLLLTPAYTPLSRQTKPTKKTITTWPEDALPRLQDCFENTQWEAFYHEDLEIFTDAVLSYIKYCIGNVTVEKRIWVFPNQKPWMTRQVRMLLRARDSAFRSGDRALYSAARANLKRGIRTAKGEYKRRIEEHLNNPRQVWRGIQTITNYKGCAVTPGNLDAGLAEELNSFFARFDGPGAADSTENILARESDVSDQGGLGGSCHTSNTNTTPHKPKTASEHRKSSKPIMEKRRKASINESLAQLKTLILDALGKASSRHSKLDKADILEMTVKHLQHLQRAQMTAALNTNPTVLGKYPAGFNECMNQVTRFLFTVKSGHGSSATRPSPHRGPFSGPQHLQKDPACGPIYETLSPPPKEKEGRHGGGRE</sequence>
<keyword evidence="6" id="KW-0539">Nucleus</keyword>
<dbReference type="SMART" id="SM00353">
    <property type="entry name" value="HLH"/>
    <property type="match status" value="1"/>
</dbReference>
<dbReference type="PANTHER" id="PTHR47510:SF3">
    <property type="entry name" value="ENDO_EXONUCLEASE_PHOSPHATASE DOMAIN-CONTAINING PROTEIN"/>
    <property type="match status" value="1"/>
</dbReference>
<dbReference type="EMBL" id="CAJRST010038811">
    <property type="protein sequence ID" value="CAG6013249.1"/>
    <property type="molecule type" value="Genomic_DNA"/>
</dbReference>
<dbReference type="OrthoDB" id="8964826at2759"/>
<keyword evidence="5" id="KW-0804">Transcription</keyword>
<dbReference type="PROSITE" id="PS51054">
    <property type="entry name" value="ORANGE"/>
    <property type="match status" value="1"/>
</dbReference>
<evidence type="ECO:0000256" key="7">
    <source>
        <dbReference type="SAM" id="MobiDB-lite"/>
    </source>
</evidence>
<protein>
    <submittedName>
        <fullName evidence="10">(Atlantic silverside) hypothetical protein</fullName>
    </submittedName>
</protein>
<evidence type="ECO:0000259" key="8">
    <source>
        <dbReference type="PROSITE" id="PS50888"/>
    </source>
</evidence>
<evidence type="ECO:0000256" key="3">
    <source>
        <dbReference type="ARBA" id="ARBA00023015"/>
    </source>
</evidence>